<accession>A0A2Z6BXE2</accession>
<dbReference type="RefSeq" id="WP_086321357.1">
    <property type="nucleotide sequence ID" value="NZ_AP018539.1"/>
</dbReference>
<dbReference type="AlphaFoldDB" id="A0A2Z6BXE2"/>
<dbReference type="Proteomes" id="UP000305511">
    <property type="component" value="Unassembled WGS sequence"/>
</dbReference>
<reference evidence="1 2" key="1">
    <citation type="submission" date="2019-02" db="EMBL/GenBank/DDBJ databases">
        <title>Bacteria dissemination in different level of health care in South Africa: the effectiveness of infections prevention and control.</title>
        <authorList>
            <person name="Shobo C."/>
            <person name="Amoako D.G."/>
            <person name="Allam M."/>
            <person name="Ismail A."/>
            <person name="Bester L.A."/>
            <person name="Essack S.Y."/>
        </authorList>
    </citation>
    <scope>NUCLEOTIDE SEQUENCE [LARGE SCALE GENOMIC DNA]</scope>
    <source>
        <strain evidence="1 2">2SIL2</strain>
    </source>
</reference>
<name>A0A2Z6BXE2_ENTFL</name>
<organism evidence="1 2">
    <name type="scientific">Enterococcus faecalis</name>
    <name type="common">Streptococcus faecalis</name>
    <dbReference type="NCBI Taxonomy" id="1351"/>
    <lineage>
        <taxon>Bacteria</taxon>
        <taxon>Bacillati</taxon>
        <taxon>Bacillota</taxon>
        <taxon>Bacilli</taxon>
        <taxon>Lactobacillales</taxon>
        <taxon>Enterococcaceae</taxon>
        <taxon>Enterococcus</taxon>
    </lineage>
</organism>
<protein>
    <submittedName>
        <fullName evidence="1">Uncharacterized protein</fullName>
    </submittedName>
</protein>
<comment type="caution">
    <text evidence="1">The sequence shown here is derived from an EMBL/GenBank/DDBJ whole genome shotgun (WGS) entry which is preliminary data.</text>
</comment>
<gene>
    <name evidence="1" type="ORF">EY666_07415</name>
</gene>
<proteinExistence type="predicted"/>
<evidence type="ECO:0000313" key="2">
    <source>
        <dbReference type="Proteomes" id="UP000305511"/>
    </source>
</evidence>
<dbReference type="EMBL" id="SIYF01000163">
    <property type="protein sequence ID" value="TKK86880.1"/>
    <property type="molecule type" value="Genomic_DNA"/>
</dbReference>
<sequence length="128" mass="15634">MYVSFILSCLLGFSGYSLLNRLNSLEFVDAWLDKETQKITLKRCFYDTSFKKQTLKELERVYFQLKEIINVQINKRSLNTNDIRNVRELEEKQQEIKRFMLDVLEDAYWKELANMPEDRRRLDDWDFF</sequence>
<evidence type="ECO:0000313" key="1">
    <source>
        <dbReference type="EMBL" id="TKK86880.1"/>
    </source>
</evidence>